<evidence type="ECO:0000313" key="1">
    <source>
        <dbReference type="EMBL" id="CAD7001463.1"/>
    </source>
</evidence>
<keyword evidence="2" id="KW-1185">Reference proteome</keyword>
<organism evidence="1 2">
    <name type="scientific">Ceratitis capitata</name>
    <name type="common">Mediterranean fruit fly</name>
    <name type="synonym">Tephritis capitata</name>
    <dbReference type="NCBI Taxonomy" id="7213"/>
    <lineage>
        <taxon>Eukaryota</taxon>
        <taxon>Metazoa</taxon>
        <taxon>Ecdysozoa</taxon>
        <taxon>Arthropoda</taxon>
        <taxon>Hexapoda</taxon>
        <taxon>Insecta</taxon>
        <taxon>Pterygota</taxon>
        <taxon>Neoptera</taxon>
        <taxon>Endopterygota</taxon>
        <taxon>Diptera</taxon>
        <taxon>Brachycera</taxon>
        <taxon>Muscomorpha</taxon>
        <taxon>Tephritoidea</taxon>
        <taxon>Tephritidae</taxon>
        <taxon>Ceratitis</taxon>
        <taxon>Ceratitis</taxon>
    </lineage>
</organism>
<protein>
    <submittedName>
        <fullName evidence="1">(Mediterranean fruit fly) hypothetical protein</fullName>
    </submittedName>
</protein>
<reference evidence="1" key="1">
    <citation type="submission" date="2020-11" db="EMBL/GenBank/DDBJ databases">
        <authorList>
            <person name="Whitehead M."/>
        </authorList>
    </citation>
    <scope>NUCLEOTIDE SEQUENCE</scope>
    <source>
        <strain evidence="1">EGII</strain>
    </source>
</reference>
<dbReference type="Proteomes" id="UP000606786">
    <property type="component" value="Unassembled WGS sequence"/>
</dbReference>
<evidence type="ECO:0000313" key="2">
    <source>
        <dbReference type="Proteomes" id="UP000606786"/>
    </source>
</evidence>
<comment type="caution">
    <text evidence="1">The sequence shown here is derived from an EMBL/GenBank/DDBJ whole genome shotgun (WGS) entry which is preliminary data.</text>
</comment>
<proteinExistence type="predicted"/>
<gene>
    <name evidence="1" type="ORF">CCAP1982_LOCUS9960</name>
</gene>
<sequence length="99" mass="11144">MDIDPSIRINAINYANRPNVKYAGKRQTDSNLSNPPMKAQRNFHTTTATTTSTTIYVLSSSSKTTTTPSKTKYFQQTTIPTWTEPTNRIIPIPTRIPQL</sequence>
<accession>A0A811UWJ9</accession>
<name>A0A811UWJ9_CERCA</name>
<dbReference type="EMBL" id="CAJHJT010000023">
    <property type="protein sequence ID" value="CAD7001463.1"/>
    <property type="molecule type" value="Genomic_DNA"/>
</dbReference>
<dbReference type="AlphaFoldDB" id="A0A811UWJ9"/>